<dbReference type="Pfam" id="PF24586">
    <property type="entry name" value="DUF7611"/>
    <property type="match status" value="1"/>
</dbReference>
<dbReference type="Proteomes" id="UP000799421">
    <property type="component" value="Unassembled WGS sequence"/>
</dbReference>
<feature type="region of interest" description="Disordered" evidence="1">
    <location>
        <begin position="231"/>
        <end position="413"/>
    </location>
</feature>
<evidence type="ECO:0000259" key="5">
    <source>
        <dbReference type="Pfam" id="PF24589"/>
    </source>
</evidence>
<feature type="non-terminal residue" evidence="6">
    <location>
        <position position="1076"/>
    </location>
</feature>
<dbReference type="Pfam" id="PF24588">
    <property type="entry name" value="DUF7613"/>
    <property type="match status" value="1"/>
</dbReference>
<evidence type="ECO:0000259" key="3">
    <source>
        <dbReference type="Pfam" id="PF24587"/>
    </source>
</evidence>
<keyword evidence="7" id="KW-1185">Reference proteome</keyword>
<feature type="compositionally biased region" description="Polar residues" evidence="1">
    <location>
        <begin position="298"/>
        <end position="324"/>
    </location>
</feature>
<evidence type="ECO:0000259" key="2">
    <source>
        <dbReference type="Pfam" id="PF24586"/>
    </source>
</evidence>
<feature type="region of interest" description="Disordered" evidence="1">
    <location>
        <begin position="101"/>
        <end position="198"/>
    </location>
</feature>
<feature type="compositionally biased region" description="Polar residues" evidence="1">
    <location>
        <begin position="173"/>
        <end position="185"/>
    </location>
</feature>
<feature type="compositionally biased region" description="Basic and acidic residues" evidence="1">
    <location>
        <begin position="378"/>
        <end position="393"/>
    </location>
</feature>
<evidence type="ECO:0000313" key="6">
    <source>
        <dbReference type="EMBL" id="KAF2858991.1"/>
    </source>
</evidence>
<sequence length="1076" mass="118778">MADENRGSTRSRFRSLSKWGKVFRDAEPSSSSTKFKLNEDVVDFLKPSTDRVESAKPRAASAGAQWPGMQELKAVQQASANVNGWTKPRRREGLAVSFVSSAPEIIGEGGDEASEPAAAVGRAAGKTSAKPLPEPPPEPPADDDSFHPAISVQSADGEEDDQPMPLHDHARSRQATYSTSPVSSNTRRRRRDMMSNEGMALRRASALYMCGLGDSTQAGASPYADLLNEMRKASVDADERQNSPPKQRLSTPPSSLPISVPKSPRRSFDLSGELRNESPQSVPTEAPQPQPESPLRSLRQSRANYQPNYISRRTSGVQPDIRNSSPDKTHDQAAPQMPALNTQASADSFYSAGPQSPDLPSSLPSNPRTRGSNWLIPDGRRESREASQEDIRLRKNSSPPSLSAPFTPARRALNDPDYISAGYAQRTSAAPRYGSASASPGETSGDLALADWASRVKHLMEVFRLASEKVRAVESCAPEAWLRASVWWYLKGKSGLEVLLQQRSKSHEPPREMLTQPHVDLAKAWWIISDPLSPYDISESVAPVNGMPDMVLRRSVMLLRGYLKSLTTSLQRNQLMPPQPSLIHGQDPQVWIEYPRFGPDVMAVLGRGSALDMLPLGDTRDSFCHGRYSVEAFVHTDDPKTDRVPFPCILSAIRGKREYQMGFTLASQNDAVNLRIGPYGARRGLTWKDVSWKAHAHSIIISLPQGFSLCIKMHESDFRSLWNKVESCRRVVSSFRQERDEELVHEVRLVELQYADPSDASKFPADKIRGCTAMLLEKHSDHSEGGAVRKMHQGFRLLLVTDPSYKIPSCVSHEVCSKSPLLVEFITDSAAGGSAAMVLRLQEDGRQVRVLLVFPDIDSRQTLYDLLTGLSVGPDEAIIGKMTLKGLNVEMVGAPQECRELASLQWQRLGVTNEQYVDGRPPPTVESEHLRIVARHAGGCITDRLNLDKGEMLLRLAAGEPTPTIQMLRAPRRLTIAIDTRQCSPAVLERLTELVKTSQTVSTIRTYTFSSLADLHLFQFSITGYKVQYDGAASTFGIARRMMVVPIPLKWQASAVRIQVVKAQGVTQILAFMDDF</sequence>
<proteinExistence type="predicted"/>
<name>A0A6A7BUR6_9PEZI</name>
<feature type="domain" description="DUF7611" evidence="2">
    <location>
        <begin position="609"/>
        <end position="734"/>
    </location>
</feature>
<organism evidence="6 7">
    <name type="scientific">Piedraia hortae CBS 480.64</name>
    <dbReference type="NCBI Taxonomy" id="1314780"/>
    <lineage>
        <taxon>Eukaryota</taxon>
        <taxon>Fungi</taxon>
        <taxon>Dikarya</taxon>
        <taxon>Ascomycota</taxon>
        <taxon>Pezizomycotina</taxon>
        <taxon>Dothideomycetes</taxon>
        <taxon>Dothideomycetidae</taxon>
        <taxon>Capnodiales</taxon>
        <taxon>Piedraiaceae</taxon>
        <taxon>Piedraia</taxon>
    </lineage>
</organism>
<dbReference type="Pfam" id="PF24589">
    <property type="entry name" value="DUF7614"/>
    <property type="match status" value="1"/>
</dbReference>
<dbReference type="InterPro" id="IPR056032">
    <property type="entry name" value="DUF7613"/>
</dbReference>
<feature type="domain" description="DUF7614" evidence="5">
    <location>
        <begin position="1029"/>
        <end position="1076"/>
    </location>
</feature>
<feature type="compositionally biased region" description="Basic and acidic residues" evidence="1">
    <location>
        <begin position="231"/>
        <end position="241"/>
    </location>
</feature>
<dbReference type="OrthoDB" id="4356615at2759"/>
<dbReference type="InterPro" id="IPR056031">
    <property type="entry name" value="DUF7612"/>
</dbReference>
<dbReference type="InterPro" id="IPR056030">
    <property type="entry name" value="DUF7611"/>
</dbReference>
<evidence type="ECO:0000313" key="7">
    <source>
        <dbReference type="Proteomes" id="UP000799421"/>
    </source>
</evidence>
<evidence type="ECO:0000256" key="1">
    <source>
        <dbReference type="SAM" id="MobiDB-lite"/>
    </source>
</evidence>
<dbReference type="Pfam" id="PF24587">
    <property type="entry name" value="DUF7612"/>
    <property type="match status" value="1"/>
</dbReference>
<feature type="domain" description="DUF7612" evidence="3">
    <location>
        <begin position="738"/>
        <end position="870"/>
    </location>
</feature>
<dbReference type="AlphaFoldDB" id="A0A6A7BUR6"/>
<evidence type="ECO:0000259" key="4">
    <source>
        <dbReference type="Pfam" id="PF24588"/>
    </source>
</evidence>
<feature type="region of interest" description="Disordered" evidence="1">
    <location>
        <begin position="48"/>
        <end position="68"/>
    </location>
</feature>
<dbReference type="EMBL" id="MU005999">
    <property type="protein sequence ID" value="KAF2858991.1"/>
    <property type="molecule type" value="Genomic_DNA"/>
</dbReference>
<feature type="domain" description="DUF7613" evidence="4">
    <location>
        <begin position="874"/>
        <end position="1023"/>
    </location>
</feature>
<feature type="compositionally biased region" description="Low complexity" evidence="1">
    <location>
        <begin position="354"/>
        <end position="367"/>
    </location>
</feature>
<accession>A0A6A7BUR6</accession>
<reference evidence="6" key="1">
    <citation type="journal article" date="2020" name="Stud. Mycol.">
        <title>101 Dothideomycetes genomes: a test case for predicting lifestyles and emergence of pathogens.</title>
        <authorList>
            <person name="Haridas S."/>
            <person name="Albert R."/>
            <person name="Binder M."/>
            <person name="Bloem J."/>
            <person name="Labutti K."/>
            <person name="Salamov A."/>
            <person name="Andreopoulos B."/>
            <person name="Baker S."/>
            <person name="Barry K."/>
            <person name="Bills G."/>
            <person name="Bluhm B."/>
            <person name="Cannon C."/>
            <person name="Castanera R."/>
            <person name="Culley D."/>
            <person name="Daum C."/>
            <person name="Ezra D."/>
            <person name="Gonzalez J."/>
            <person name="Henrissat B."/>
            <person name="Kuo A."/>
            <person name="Liang C."/>
            <person name="Lipzen A."/>
            <person name="Lutzoni F."/>
            <person name="Magnuson J."/>
            <person name="Mondo S."/>
            <person name="Nolan M."/>
            <person name="Ohm R."/>
            <person name="Pangilinan J."/>
            <person name="Park H.-J."/>
            <person name="Ramirez L."/>
            <person name="Alfaro M."/>
            <person name="Sun H."/>
            <person name="Tritt A."/>
            <person name="Yoshinaga Y."/>
            <person name="Zwiers L.-H."/>
            <person name="Turgeon B."/>
            <person name="Goodwin S."/>
            <person name="Spatafora J."/>
            <person name="Crous P."/>
            <person name="Grigoriev I."/>
        </authorList>
    </citation>
    <scope>NUCLEOTIDE SEQUENCE</scope>
    <source>
        <strain evidence="6">CBS 480.64</strain>
    </source>
</reference>
<feature type="compositionally biased region" description="Polar residues" evidence="1">
    <location>
        <begin position="339"/>
        <end position="348"/>
    </location>
</feature>
<gene>
    <name evidence="6" type="ORF">K470DRAFT_259274</name>
</gene>
<protein>
    <submittedName>
        <fullName evidence="6">Uncharacterized protein</fullName>
    </submittedName>
</protein>
<feature type="compositionally biased region" description="Basic and acidic residues" evidence="1">
    <location>
        <begin position="266"/>
        <end position="276"/>
    </location>
</feature>
<dbReference type="InterPro" id="IPR056033">
    <property type="entry name" value="DUF7614"/>
</dbReference>
<feature type="compositionally biased region" description="Polar residues" evidence="1">
    <location>
        <begin position="242"/>
        <end position="257"/>
    </location>
</feature>